<proteinExistence type="inferred from homology"/>
<dbReference type="Proteomes" id="UP000626244">
    <property type="component" value="Unassembled WGS sequence"/>
</dbReference>
<keyword evidence="9" id="KW-0862">Zinc</keyword>
<organism evidence="11 12">
    <name type="scientific">Gottfriedia solisilvae</name>
    <dbReference type="NCBI Taxonomy" id="1516104"/>
    <lineage>
        <taxon>Bacteria</taxon>
        <taxon>Bacillati</taxon>
        <taxon>Bacillota</taxon>
        <taxon>Bacilli</taxon>
        <taxon>Bacillales</taxon>
        <taxon>Bacillaceae</taxon>
        <taxon>Gottfriedia</taxon>
    </lineage>
</organism>
<feature type="binding site" evidence="9">
    <location>
        <position position="271"/>
    </location>
    <ligand>
        <name>Zn(2+)</name>
        <dbReference type="ChEBI" id="CHEBI:29105"/>
        <note>catalytic</note>
    </ligand>
</feature>
<dbReference type="FunFam" id="1.10.1370.30:FF:000003">
    <property type="entry name" value="Thermostable carboxypeptidase 1"/>
    <property type="match status" value="1"/>
</dbReference>
<dbReference type="PANTHER" id="PTHR34217:SF1">
    <property type="entry name" value="CARBOXYPEPTIDASE 1"/>
    <property type="match status" value="1"/>
</dbReference>
<dbReference type="AlphaFoldDB" id="A0A8J3EXL5"/>
<evidence type="ECO:0000256" key="7">
    <source>
        <dbReference type="ARBA" id="ARBA00061580"/>
    </source>
</evidence>
<dbReference type="SUPFAM" id="SSF55486">
    <property type="entry name" value="Metalloproteases ('zincins'), catalytic domain"/>
    <property type="match status" value="1"/>
</dbReference>
<sequence length="514" mass="59340">MSLKEYEASFLAYVKKILNMQEAISVLYWDLRTGAPKNAVRQRSNVISQLSSDVFKMSTSKEMEHYLITLEEAIQAGKCTLEVEKTVEFLRREFDHNTKIPVEEYEAYVKCQAESESVWAEAKTENNFSKFEPYLTEIIEYKRKFVEYLGYGDSKYDTYLKQYEPGMSVAKLDEVFAAVREKLVPIVKAISNSGKNFEREEMKANVSKQKQREICEDFLTTLGYDFNSGRLDETSHPFATNINLGDVRVTTKYHEDYFAKALFSTIHECGHALYEQNISKSLEGLPIAQGASLGIHESQSLLYEKMIGQSFEFWKGNYSKLTKQLNGVLDDVSLEDFYKAINHSKPSYIRIEADELTYPLHIMLRYEIEKDLLDGLIQVKDLPAIWNKKMEEYLGIIPPTNREGVLQDVHWSMGLFGYFPTYALGAMYAAQIKATMEKDLTNVNELIESNDFHSILNWLKINIHQYGATKTPQELLKDVTGEELNVQFYIEYLENKYAKLYELSFSEQNMGSEA</sequence>
<dbReference type="PROSITE" id="PS52034">
    <property type="entry name" value="PEPTIDASE_M32"/>
    <property type="match status" value="1"/>
</dbReference>
<evidence type="ECO:0000256" key="10">
    <source>
        <dbReference type="PIRSR" id="PIRSR006615-2"/>
    </source>
</evidence>
<dbReference type="RefSeq" id="WP_087999462.1">
    <property type="nucleotide sequence ID" value="NZ_BMHB01000001.1"/>
</dbReference>
<dbReference type="EC" id="3.4.17.19" evidence="8"/>
<keyword evidence="2 8" id="KW-0645">Protease</keyword>
<dbReference type="Gene3D" id="1.10.1370.30">
    <property type="match status" value="1"/>
</dbReference>
<feature type="binding site" evidence="9">
    <location>
        <position position="297"/>
    </location>
    <ligand>
        <name>Zn(2+)</name>
        <dbReference type="ChEBI" id="CHEBI:29105"/>
        <note>catalytic</note>
    </ligand>
</feature>
<keyword evidence="5 8" id="KW-0482">Metalloprotease</keyword>
<dbReference type="Pfam" id="PF02074">
    <property type="entry name" value="Peptidase_M32"/>
    <property type="match status" value="1"/>
</dbReference>
<comment type="caution">
    <text evidence="11">The sequence shown here is derived from an EMBL/GenBank/DDBJ whole genome shotgun (WGS) entry which is preliminary data.</text>
</comment>
<dbReference type="PRINTS" id="PR00998">
    <property type="entry name" value="CRBOXYPTASET"/>
</dbReference>
<evidence type="ECO:0000256" key="9">
    <source>
        <dbReference type="PIRSR" id="PIRSR006615-1"/>
    </source>
</evidence>
<keyword evidence="12" id="KW-1185">Reference proteome</keyword>
<keyword evidence="3 8" id="KW-0479">Metal-binding</keyword>
<keyword evidence="4 8" id="KW-0378">Hydrolase</keyword>
<accession>A0A8J3EXL5</accession>
<feature type="binding site" evidence="9">
    <location>
        <position position="267"/>
    </location>
    <ligand>
        <name>Zn(2+)</name>
        <dbReference type="ChEBI" id="CHEBI:29105"/>
        <note>catalytic</note>
    </ligand>
</feature>
<evidence type="ECO:0000256" key="8">
    <source>
        <dbReference type="PIRNR" id="PIRNR006615"/>
    </source>
</evidence>
<keyword evidence="1 8" id="KW-0121">Carboxypeptidase</keyword>
<dbReference type="EMBL" id="BMHB01000001">
    <property type="protein sequence ID" value="GGI12361.1"/>
    <property type="molecule type" value="Genomic_DNA"/>
</dbReference>
<evidence type="ECO:0000256" key="5">
    <source>
        <dbReference type="ARBA" id="ARBA00023049"/>
    </source>
</evidence>
<comment type="cofactor">
    <cofactor evidence="9">
        <name>Zn(2+)</name>
        <dbReference type="ChEBI" id="CHEBI:29105"/>
    </cofactor>
    <text evidence="9">Binds 1 zinc ion per subunit.</text>
</comment>
<dbReference type="InterPro" id="IPR001333">
    <property type="entry name" value="Peptidase_M32_Taq"/>
</dbReference>
<feature type="active site" description="Proton donor/acceptor" evidence="10">
    <location>
        <position position="268"/>
    </location>
</feature>
<dbReference type="CDD" id="cd06460">
    <property type="entry name" value="M32_Taq"/>
    <property type="match status" value="1"/>
</dbReference>
<dbReference type="GO" id="GO:0008270">
    <property type="term" value="F:zinc ion binding"/>
    <property type="evidence" value="ECO:0007669"/>
    <property type="project" value="UniProtKB-ARBA"/>
</dbReference>
<dbReference type="GO" id="GO:0004181">
    <property type="term" value="F:metallocarboxypeptidase activity"/>
    <property type="evidence" value="ECO:0007669"/>
    <property type="project" value="UniProtKB-UniRule"/>
</dbReference>
<dbReference type="OrthoDB" id="9772308at2"/>
<reference evidence="12" key="1">
    <citation type="journal article" date="2019" name="Int. J. Syst. Evol. Microbiol.">
        <title>The Global Catalogue of Microorganisms (GCM) 10K type strain sequencing project: providing services to taxonomists for standard genome sequencing and annotation.</title>
        <authorList>
            <consortium name="The Broad Institute Genomics Platform"/>
            <consortium name="The Broad Institute Genome Sequencing Center for Infectious Disease"/>
            <person name="Wu L."/>
            <person name="Ma J."/>
        </authorList>
    </citation>
    <scope>NUCLEOTIDE SEQUENCE [LARGE SCALE GENOMIC DNA]</scope>
    <source>
        <strain evidence="12">CGMCC 1.14993</strain>
    </source>
</reference>
<evidence type="ECO:0000256" key="3">
    <source>
        <dbReference type="ARBA" id="ARBA00022723"/>
    </source>
</evidence>
<evidence type="ECO:0000256" key="2">
    <source>
        <dbReference type="ARBA" id="ARBA00022670"/>
    </source>
</evidence>
<name>A0A8J3EXL5_9BACI</name>
<dbReference type="GO" id="GO:0006508">
    <property type="term" value="P:proteolysis"/>
    <property type="evidence" value="ECO:0007669"/>
    <property type="project" value="UniProtKB-UniRule"/>
</dbReference>
<evidence type="ECO:0000313" key="11">
    <source>
        <dbReference type="EMBL" id="GGI12361.1"/>
    </source>
</evidence>
<evidence type="ECO:0000313" key="12">
    <source>
        <dbReference type="Proteomes" id="UP000626244"/>
    </source>
</evidence>
<evidence type="ECO:0000256" key="6">
    <source>
        <dbReference type="ARBA" id="ARBA00052755"/>
    </source>
</evidence>
<dbReference type="PIRSF" id="PIRSF006615">
    <property type="entry name" value="Zn_crbxpep_Taq"/>
    <property type="match status" value="1"/>
</dbReference>
<evidence type="ECO:0000256" key="4">
    <source>
        <dbReference type="ARBA" id="ARBA00022801"/>
    </source>
</evidence>
<comment type="catalytic activity">
    <reaction evidence="6 8">
        <text>Release of a C-terminal amino acid with broad specificity, except for -Pro.</text>
        <dbReference type="EC" id="3.4.17.19"/>
    </reaction>
</comment>
<evidence type="ECO:0000256" key="1">
    <source>
        <dbReference type="ARBA" id="ARBA00022645"/>
    </source>
</evidence>
<comment type="similarity">
    <text evidence="7 8">Belongs to the peptidase M32 family.</text>
</comment>
<gene>
    <name evidence="11" type="ORF">GCM10007380_12530</name>
</gene>
<protein>
    <recommendedName>
        <fullName evidence="8">Metal-dependent carboxypeptidase</fullName>
        <ecNumber evidence="8">3.4.17.19</ecNumber>
    </recommendedName>
</protein>
<comment type="function">
    <text evidence="8">Broad specificity carboxypetidase that releases amino acids sequentially from the C-terminus, including neutral, aromatic, polar and basic residues.</text>
</comment>
<dbReference type="PANTHER" id="PTHR34217">
    <property type="entry name" value="METAL-DEPENDENT CARBOXYPEPTIDASE"/>
    <property type="match status" value="1"/>
</dbReference>